<evidence type="ECO:0000256" key="4">
    <source>
        <dbReference type="ARBA" id="ARBA00022490"/>
    </source>
</evidence>
<keyword evidence="5" id="KW-0433">Leucine-rich repeat</keyword>
<dbReference type="InterPro" id="IPR058922">
    <property type="entry name" value="WHD_DRP"/>
</dbReference>
<keyword evidence="15" id="KW-1185">Reference proteome</keyword>
<sequence length="905" mass="104818">MAAYAALLSLRHIIEQIQHHPRPPISLDQNQVQSLTDNLNFLQKFLEHGYPCVGSSREAIDVFESRIADAAHAAEDIIETWVVDQILAESTAQASKTETWNFVHFLWCCSVDLYRDLDKVIQDMGLIKKDVMEIKESNIGIEDHLHMNPSSLAGAASSRSPLTTKQETMVGFDELLIEVMDKLTGQQSNLRIIPIVGMGGIGKTTLARNSYAKPLIVHHFDVRAWVTISQHYNVQDILIEILLCVSKYESREILSGKSEGELSERVHKSLWGRRYLIVMDDIWSIEVWDRVQIFFPDNGQGSRVMITTRLSNVVFQLIGSHGLVMDFLNEYKSWELLRKSIFEKKEDCPFELEEIGKKIAKNCKGLPLSIVVIGGLLAKSKPTREYWEYISENLNSIVHLEENERCLKVLHLSYNHLPVHLKPCFLYMGVFPEDKNIRVSWLVKVWVCEGFLKSISGKSLEAAAREYLEDLCDRNLILVHQRGLNGGIKFCKIHDLVRELCLREAEKEKFIYVRRPHDLNIPQGIINTRRRISIHQSASEKEYLPQARHALECMPLARSLIVGRQGVLPSLNYFRLLRVLNAVDKYLNDHVFSLEAVFQLVNSRFIAITSDRDQNADFPSSINLLWNLQTLIVKERDAFAPSEIWKMTQLRHVQFNQLEMPDPPLDGKDEYVLGNLRTLSRIRNFKCGEEVVKRIPNINKLQISYHEQFDGCSSYCLDNLVRLHKLESFGCFFFTWNRPNRDDVLRNFILPNSLKKLTLHRTNLYWEDMKTKIGLLPNLQVLKLKANSFVGTEWETVEGQFCNLKFLQICDCSDLERWTTESAHFPRLEQLDLRHLDRLEEIPSDIGEIPTLQSIRVQYCSKTAVISARRILDEQEEFDNNYHNYGSFIGYYDVVYFYFLYRSEI</sequence>
<keyword evidence="6" id="KW-0381">Hypersensitive response</keyword>
<dbReference type="EMBL" id="KI632223">
    <property type="protein sequence ID" value="EYU21848.1"/>
    <property type="molecule type" value="Genomic_DNA"/>
</dbReference>
<protein>
    <submittedName>
        <fullName evidence="14">Uncharacterized protein</fullName>
    </submittedName>
</protein>
<feature type="domain" description="Disease resistance protein winged helix" evidence="12">
    <location>
        <begin position="430"/>
        <end position="500"/>
    </location>
</feature>
<evidence type="ECO:0000256" key="2">
    <source>
        <dbReference type="ARBA" id="ARBA00004496"/>
    </source>
</evidence>
<evidence type="ECO:0000256" key="10">
    <source>
        <dbReference type="ARBA" id="ARBA00022840"/>
    </source>
</evidence>
<evidence type="ECO:0000259" key="13">
    <source>
        <dbReference type="Pfam" id="PF23598"/>
    </source>
</evidence>
<proteinExistence type="inferred from homology"/>
<dbReference type="InterPro" id="IPR044974">
    <property type="entry name" value="Disease_R_plants"/>
</dbReference>
<dbReference type="GO" id="GO:0005524">
    <property type="term" value="F:ATP binding"/>
    <property type="evidence" value="ECO:0007669"/>
    <property type="project" value="UniProtKB-KW"/>
</dbReference>
<keyword evidence="8" id="KW-0547">Nucleotide-binding</keyword>
<keyword evidence="4" id="KW-0963">Cytoplasm</keyword>
<dbReference type="InterPro" id="IPR055414">
    <property type="entry name" value="LRR_R13L4/SHOC2-like"/>
</dbReference>
<evidence type="ECO:0000256" key="6">
    <source>
        <dbReference type="ARBA" id="ARBA00022667"/>
    </source>
</evidence>
<dbReference type="InterPro" id="IPR002182">
    <property type="entry name" value="NB-ARC"/>
</dbReference>
<keyword evidence="9" id="KW-0611">Plant defense</keyword>
<dbReference type="PRINTS" id="PR00364">
    <property type="entry name" value="DISEASERSIST"/>
</dbReference>
<dbReference type="InterPro" id="IPR027417">
    <property type="entry name" value="P-loop_NTPase"/>
</dbReference>
<dbReference type="GO" id="GO:0051607">
    <property type="term" value="P:defense response to virus"/>
    <property type="evidence" value="ECO:0007669"/>
    <property type="project" value="UniProtKB-ARBA"/>
</dbReference>
<keyword evidence="10" id="KW-0067">ATP-binding</keyword>
<comment type="function">
    <text evidence="1">Confers resistance to late blight (Phytophthora infestans) races carrying the avirulence gene Avr1. Resistance proteins guard the plant against pathogens that contain an appropriate avirulence protein via an indirect interaction with this avirulence protein. That triggers a defense system including the hypersensitive response, which restricts the pathogen growth.</text>
</comment>
<feature type="domain" description="Disease resistance R13L4/SHOC-2-like LRR" evidence="13">
    <location>
        <begin position="558"/>
        <end position="859"/>
    </location>
</feature>
<dbReference type="PANTHER" id="PTHR23155:SF1152">
    <property type="entry name" value="AAA+ ATPASE DOMAIN-CONTAINING PROTEIN"/>
    <property type="match status" value="1"/>
</dbReference>
<dbReference type="Pfam" id="PF23559">
    <property type="entry name" value="WHD_DRP"/>
    <property type="match status" value="1"/>
</dbReference>
<evidence type="ECO:0000259" key="12">
    <source>
        <dbReference type="Pfam" id="PF23559"/>
    </source>
</evidence>
<evidence type="ECO:0000313" key="15">
    <source>
        <dbReference type="Proteomes" id="UP000030748"/>
    </source>
</evidence>
<organism evidence="14 15">
    <name type="scientific">Erythranthe guttata</name>
    <name type="common">Yellow monkey flower</name>
    <name type="synonym">Mimulus guttatus</name>
    <dbReference type="NCBI Taxonomy" id="4155"/>
    <lineage>
        <taxon>Eukaryota</taxon>
        <taxon>Viridiplantae</taxon>
        <taxon>Streptophyta</taxon>
        <taxon>Embryophyta</taxon>
        <taxon>Tracheophyta</taxon>
        <taxon>Spermatophyta</taxon>
        <taxon>Magnoliopsida</taxon>
        <taxon>eudicotyledons</taxon>
        <taxon>Gunneridae</taxon>
        <taxon>Pentapetalae</taxon>
        <taxon>asterids</taxon>
        <taxon>lamiids</taxon>
        <taxon>Lamiales</taxon>
        <taxon>Phrymaceae</taxon>
        <taxon>Erythranthe</taxon>
    </lineage>
</organism>
<evidence type="ECO:0000256" key="5">
    <source>
        <dbReference type="ARBA" id="ARBA00022614"/>
    </source>
</evidence>
<gene>
    <name evidence="14" type="ORF">MIMGU_mgv1a023991mg</name>
</gene>
<dbReference type="Gene3D" id="3.40.50.300">
    <property type="entry name" value="P-loop containing nucleotide triphosphate hydrolases"/>
    <property type="match status" value="1"/>
</dbReference>
<dbReference type="Proteomes" id="UP000030748">
    <property type="component" value="Unassembled WGS sequence"/>
</dbReference>
<feature type="domain" description="NB-ARC" evidence="11">
    <location>
        <begin position="177"/>
        <end position="345"/>
    </location>
</feature>
<accession>A0A022Q3Q6</accession>
<dbReference type="SUPFAM" id="SSF52540">
    <property type="entry name" value="P-loop containing nucleoside triphosphate hydrolases"/>
    <property type="match status" value="1"/>
</dbReference>
<dbReference type="PANTHER" id="PTHR23155">
    <property type="entry name" value="DISEASE RESISTANCE PROTEIN RP"/>
    <property type="match status" value="1"/>
</dbReference>
<dbReference type="FunFam" id="1.10.8.430:FF:000003">
    <property type="entry name" value="Probable disease resistance protein At5g66910"/>
    <property type="match status" value="1"/>
</dbReference>
<reference evidence="14 15" key="1">
    <citation type="journal article" date="2013" name="Proc. Natl. Acad. Sci. U.S.A.">
        <title>Fine-scale variation in meiotic recombination in Mimulus inferred from population shotgun sequencing.</title>
        <authorList>
            <person name="Hellsten U."/>
            <person name="Wright K.M."/>
            <person name="Jenkins J."/>
            <person name="Shu S."/>
            <person name="Yuan Y."/>
            <person name="Wessler S.R."/>
            <person name="Schmutz J."/>
            <person name="Willis J.H."/>
            <person name="Rokhsar D.S."/>
        </authorList>
    </citation>
    <scope>NUCLEOTIDE SEQUENCE [LARGE SCALE GENOMIC DNA]</scope>
    <source>
        <strain evidence="15">cv. DUN x IM62</strain>
    </source>
</reference>
<dbReference type="Gene3D" id="1.20.5.4130">
    <property type="match status" value="1"/>
</dbReference>
<dbReference type="InterPro" id="IPR032675">
    <property type="entry name" value="LRR_dom_sf"/>
</dbReference>
<dbReference type="GO" id="GO:0005737">
    <property type="term" value="C:cytoplasm"/>
    <property type="evidence" value="ECO:0007669"/>
    <property type="project" value="UniProtKB-SubCell"/>
</dbReference>
<dbReference type="eggNOG" id="KOG4658">
    <property type="taxonomic scope" value="Eukaryota"/>
</dbReference>
<dbReference type="InterPro" id="IPR036388">
    <property type="entry name" value="WH-like_DNA-bd_sf"/>
</dbReference>
<dbReference type="FunFam" id="1.10.10.10:FF:000322">
    <property type="entry name" value="Probable disease resistance protein At1g63360"/>
    <property type="match status" value="1"/>
</dbReference>
<evidence type="ECO:0000256" key="9">
    <source>
        <dbReference type="ARBA" id="ARBA00022821"/>
    </source>
</evidence>
<dbReference type="Gene3D" id="3.80.10.10">
    <property type="entry name" value="Ribonuclease Inhibitor"/>
    <property type="match status" value="1"/>
</dbReference>
<evidence type="ECO:0000256" key="7">
    <source>
        <dbReference type="ARBA" id="ARBA00022737"/>
    </source>
</evidence>
<evidence type="ECO:0000256" key="1">
    <source>
        <dbReference type="ARBA" id="ARBA00002074"/>
    </source>
</evidence>
<dbReference type="Pfam" id="PF00931">
    <property type="entry name" value="NB-ARC"/>
    <property type="match status" value="1"/>
</dbReference>
<dbReference type="AlphaFoldDB" id="A0A022Q3Q6"/>
<dbReference type="FunFam" id="3.40.50.300:FF:001091">
    <property type="entry name" value="Probable disease resistance protein At1g61300"/>
    <property type="match status" value="1"/>
</dbReference>
<evidence type="ECO:0000259" key="11">
    <source>
        <dbReference type="Pfam" id="PF00931"/>
    </source>
</evidence>
<evidence type="ECO:0000256" key="8">
    <source>
        <dbReference type="ARBA" id="ARBA00022741"/>
    </source>
</evidence>
<evidence type="ECO:0000256" key="3">
    <source>
        <dbReference type="ARBA" id="ARBA00008894"/>
    </source>
</evidence>
<comment type="similarity">
    <text evidence="3">Belongs to the disease resistance NB-LRR family.</text>
</comment>
<comment type="subcellular location">
    <subcellularLocation>
        <location evidence="2">Cytoplasm</location>
    </subcellularLocation>
</comment>
<dbReference type="Gene3D" id="1.10.10.10">
    <property type="entry name" value="Winged helix-like DNA-binding domain superfamily/Winged helix DNA-binding domain"/>
    <property type="match status" value="1"/>
</dbReference>
<dbReference type="GO" id="GO:0043531">
    <property type="term" value="F:ADP binding"/>
    <property type="evidence" value="ECO:0007669"/>
    <property type="project" value="InterPro"/>
</dbReference>
<evidence type="ECO:0000313" key="14">
    <source>
        <dbReference type="EMBL" id="EYU21848.1"/>
    </source>
</evidence>
<dbReference type="Pfam" id="PF23598">
    <property type="entry name" value="LRR_14"/>
    <property type="match status" value="1"/>
</dbReference>
<dbReference type="Gene3D" id="1.10.8.430">
    <property type="entry name" value="Helical domain of apoptotic protease-activating factors"/>
    <property type="match status" value="1"/>
</dbReference>
<dbReference type="InterPro" id="IPR042197">
    <property type="entry name" value="Apaf_helical"/>
</dbReference>
<keyword evidence="7" id="KW-0677">Repeat</keyword>
<name>A0A022Q3Q6_ERYGU</name>
<dbReference type="GO" id="GO:0009626">
    <property type="term" value="P:plant-type hypersensitive response"/>
    <property type="evidence" value="ECO:0007669"/>
    <property type="project" value="UniProtKB-KW"/>
</dbReference>
<dbReference type="SUPFAM" id="SSF52058">
    <property type="entry name" value="L domain-like"/>
    <property type="match status" value="1"/>
</dbReference>